<name>A0A5C6RMT8_9FLAO</name>
<sequence length="195" mass="22566">MKIIIKLVMLFSFTFISLNSFSQNQYFYEFCVPGLTSEIDQNNITSILKEMGLSEYRVDYFSGKVVCFSPQQMAVNDFAEKFNNNSFYIYFFNSGVQGVNEHNSKTIKEWNKYNSNNISSKVFVVIAKSVFSEIEKSTLLSIFKSNLSVNKIEFSSNNKKIILHTKKTIQADEVKSLYYSSNIENKLINLVEIYK</sequence>
<protein>
    <submittedName>
        <fullName evidence="2">Uncharacterized protein</fullName>
    </submittedName>
</protein>
<proteinExistence type="predicted"/>
<feature type="chain" id="PRO_5022740435" evidence="1">
    <location>
        <begin position="23"/>
        <end position="195"/>
    </location>
</feature>
<dbReference type="EMBL" id="VOOS01000010">
    <property type="protein sequence ID" value="TXB63533.1"/>
    <property type="molecule type" value="Genomic_DNA"/>
</dbReference>
<dbReference type="Proteomes" id="UP000321721">
    <property type="component" value="Unassembled WGS sequence"/>
</dbReference>
<feature type="signal peptide" evidence="1">
    <location>
        <begin position="1"/>
        <end position="22"/>
    </location>
</feature>
<comment type="caution">
    <text evidence="2">The sequence shown here is derived from an EMBL/GenBank/DDBJ whole genome shotgun (WGS) entry which is preliminary data.</text>
</comment>
<evidence type="ECO:0000256" key="1">
    <source>
        <dbReference type="SAM" id="SignalP"/>
    </source>
</evidence>
<reference evidence="2 3" key="1">
    <citation type="submission" date="2019-08" db="EMBL/GenBank/DDBJ databases">
        <title>Genome of Vicingus serpentipes NCIMB 15042.</title>
        <authorList>
            <person name="Bowman J.P."/>
        </authorList>
    </citation>
    <scope>NUCLEOTIDE SEQUENCE [LARGE SCALE GENOMIC DNA]</scope>
    <source>
        <strain evidence="2 3">NCIMB 15042</strain>
    </source>
</reference>
<accession>A0A5C6RMT8</accession>
<gene>
    <name evidence="2" type="ORF">FRY74_12720</name>
</gene>
<dbReference type="RefSeq" id="WP_147102216.1">
    <property type="nucleotide sequence ID" value="NZ_VOOS01000010.1"/>
</dbReference>
<dbReference type="AlphaFoldDB" id="A0A5C6RMT8"/>
<evidence type="ECO:0000313" key="3">
    <source>
        <dbReference type="Proteomes" id="UP000321721"/>
    </source>
</evidence>
<evidence type="ECO:0000313" key="2">
    <source>
        <dbReference type="EMBL" id="TXB63533.1"/>
    </source>
</evidence>
<keyword evidence="3" id="KW-1185">Reference proteome</keyword>
<organism evidence="2 3">
    <name type="scientific">Vicingus serpentipes</name>
    <dbReference type="NCBI Taxonomy" id="1926625"/>
    <lineage>
        <taxon>Bacteria</taxon>
        <taxon>Pseudomonadati</taxon>
        <taxon>Bacteroidota</taxon>
        <taxon>Flavobacteriia</taxon>
        <taxon>Flavobacteriales</taxon>
        <taxon>Vicingaceae</taxon>
        <taxon>Vicingus</taxon>
    </lineage>
</organism>
<keyword evidence="1" id="KW-0732">Signal</keyword>